<dbReference type="STRING" id="1582439.NPIRD3C_0856"/>
<evidence type="ECO:0000313" key="3">
    <source>
        <dbReference type="EMBL" id="AJM92068.1"/>
    </source>
</evidence>
<evidence type="ECO:0000256" key="2">
    <source>
        <dbReference type="SAM" id="Phobius"/>
    </source>
</evidence>
<gene>
    <name evidence="3" type="ORF">NPIRD3C_0856</name>
</gene>
<feature type="transmembrane region" description="Helical" evidence="2">
    <location>
        <begin position="23"/>
        <end position="43"/>
    </location>
</feature>
<dbReference type="EMBL" id="CP010868">
    <property type="protein sequence ID" value="AJM92068.1"/>
    <property type="molecule type" value="Genomic_DNA"/>
</dbReference>
<keyword evidence="2" id="KW-1133">Transmembrane helix</keyword>
<evidence type="ECO:0000256" key="1">
    <source>
        <dbReference type="SAM" id="MobiDB-lite"/>
    </source>
</evidence>
<dbReference type="AlphaFoldDB" id="A0A0C5BQS2"/>
<dbReference type="KEGG" id="nid:NPIRD3C_0856"/>
<proteinExistence type="predicted"/>
<reference evidence="4" key="1">
    <citation type="submission" date="2015-02" db="EMBL/GenBank/DDBJ databases">
        <title>Characterization of two novel Thaumarchaeota isolated from the Northern Adriatic Sea.</title>
        <authorList>
            <person name="Bayer B."/>
            <person name="Vojvoda J."/>
            <person name="Offre P."/>
            <person name="Srivastava A."/>
            <person name="Elisabeth N."/>
            <person name="Garcia J.A.L."/>
            <person name="Schleper C."/>
            <person name="Herndl G.J."/>
        </authorList>
    </citation>
    <scope>NUCLEOTIDE SEQUENCE [LARGE SCALE GENOMIC DNA]</scope>
    <source>
        <strain evidence="4">D3C</strain>
    </source>
</reference>
<dbReference type="Proteomes" id="UP000032027">
    <property type="component" value="Chromosome"/>
</dbReference>
<reference evidence="3 4" key="2">
    <citation type="journal article" date="2016" name="ISME J.">
        <title>Physiological and genomic characterization of two novel marine thaumarchaeal strains indicates niche differentiation.</title>
        <authorList>
            <person name="Bayer B."/>
            <person name="Vojvoda J."/>
            <person name="Offre P."/>
            <person name="Alves R.J."/>
            <person name="Elisabeth N.H."/>
            <person name="Garcia J.A."/>
            <person name="Volland J.M."/>
            <person name="Srivastava A."/>
            <person name="Schleper C."/>
            <person name="Herndl G.J."/>
        </authorList>
    </citation>
    <scope>NUCLEOTIDE SEQUENCE [LARGE SCALE GENOMIC DNA]</scope>
    <source>
        <strain evidence="3 4">D3C</strain>
    </source>
</reference>
<sequence length="342" mass="37538">MNNQSLSQFQSERLKRLANGNSLLKISLGLILFTIISSAFVYAETMSVDVEGTSYDVEYTVTGMSVSGIEADVDFISLILTVDVTVSPGILEITFDRSFYDSVFEGQDDDFIVIADGGLEPNFSETETTSESRTLRIELPSGTQDVEIIGSVFGQSVEETPSEPEETPSEPEETPSEPEETPSETPEKQIPAAFVDSSKDPRFYVERYVSEPSYKKWFEDNYSDYTFHEALDISKSELDKLIAEIKKEQSKEPVVETPKETTECGEGTVLKDGVCVLDERCGPGTVLKDDVCVVESQTSAPKEISFKGLSRELGYSFIAAFVITGAVAIILALMSKASKSSN</sequence>
<organism evidence="3 4">
    <name type="scientific">Nitrosopumilus piranensis</name>
    <dbReference type="NCBI Taxonomy" id="1582439"/>
    <lineage>
        <taxon>Archaea</taxon>
        <taxon>Nitrososphaerota</taxon>
        <taxon>Nitrososphaeria</taxon>
        <taxon>Nitrosopumilales</taxon>
        <taxon>Nitrosopumilaceae</taxon>
        <taxon>Nitrosopumilus</taxon>
    </lineage>
</organism>
<dbReference type="GeneID" id="41600022"/>
<evidence type="ECO:0000313" key="4">
    <source>
        <dbReference type="Proteomes" id="UP000032027"/>
    </source>
</evidence>
<name>A0A0C5BQS2_9ARCH</name>
<keyword evidence="2" id="KW-0812">Transmembrane</keyword>
<protein>
    <submittedName>
        <fullName evidence="3">Uncharacterized protein</fullName>
    </submittedName>
</protein>
<dbReference type="OrthoDB" id="3313at2157"/>
<accession>A0A0C5BQS2</accession>
<dbReference type="RefSeq" id="WP_148702981.1">
    <property type="nucleotide sequence ID" value="NZ_CP010868.1"/>
</dbReference>
<feature type="region of interest" description="Disordered" evidence="1">
    <location>
        <begin position="154"/>
        <end position="195"/>
    </location>
</feature>
<keyword evidence="4" id="KW-1185">Reference proteome</keyword>
<feature type="compositionally biased region" description="Acidic residues" evidence="1">
    <location>
        <begin position="160"/>
        <end position="182"/>
    </location>
</feature>
<dbReference type="PATRIC" id="fig|1582439.9.peg.878"/>
<dbReference type="HOGENOM" id="CLU_978678_0_0_2"/>
<keyword evidence="2" id="KW-0472">Membrane</keyword>
<reference evidence="3 4" key="3">
    <citation type="journal article" date="2019" name="Int. J. Syst. Evol. Microbiol.">
        <title>Nitrosopumilus adriaticus sp. nov. and Nitrosopumilus piranensis sp. nov., two ammonia-oxidizing archaea from the Adriatic Sea and members of the class Nitrososphaeria.</title>
        <authorList>
            <person name="Bayer B."/>
            <person name="Vojvoda J."/>
            <person name="Reinthaler T."/>
            <person name="Reyes C."/>
            <person name="Pinto M."/>
            <person name="Herndl G.J."/>
        </authorList>
    </citation>
    <scope>NUCLEOTIDE SEQUENCE [LARGE SCALE GENOMIC DNA]</scope>
    <source>
        <strain evidence="3 4">D3C</strain>
    </source>
</reference>
<feature type="transmembrane region" description="Helical" evidence="2">
    <location>
        <begin position="313"/>
        <end position="334"/>
    </location>
</feature>